<comment type="caution">
    <text evidence="2">The sequence shown here is derived from an EMBL/GenBank/DDBJ whole genome shotgun (WGS) entry which is preliminary data.</text>
</comment>
<name>A0A2S4V4J3_9BASI</name>
<feature type="region of interest" description="Disordered" evidence="1">
    <location>
        <begin position="313"/>
        <end position="341"/>
    </location>
</feature>
<dbReference type="VEuPathDB" id="FungiDB:PSHT_03935"/>
<gene>
    <name evidence="2" type="ORF">PSTT_10371</name>
</gene>
<dbReference type="VEuPathDB" id="FungiDB:PSTT_10371"/>
<evidence type="ECO:0000313" key="3">
    <source>
        <dbReference type="Proteomes" id="UP000239156"/>
    </source>
</evidence>
<keyword evidence="3" id="KW-1185">Reference proteome</keyword>
<dbReference type="AlphaFoldDB" id="A0A2S4V4J3"/>
<protein>
    <submittedName>
        <fullName evidence="2">Uncharacterized protein</fullName>
    </submittedName>
</protein>
<organism evidence="2 3">
    <name type="scientific">Puccinia striiformis</name>
    <dbReference type="NCBI Taxonomy" id="27350"/>
    <lineage>
        <taxon>Eukaryota</taxon>
        <taxon>Fungi</taxon>
        <taxon>Dikarya</taxon>
        <taxon>Basidiomycota</taxon>
        <taxon>Pucciniomycotina</taxon>
        <taxon>Pucciniomycetes</taxon>
        <taxon>Pucciniales</taxon>
        <taxon>Pucciniaceae</taxon>
        <taxon>Puccinia</taxon>
    </lineage>
</organism>
<reference evidence="2" key="1">
    <citation type="submission" date="2017-12" db="EMBL/GenBank/DDBJ databases">
        <title>Gene loss provides genomic basis for host adaptation in cereal stripe rust fungi.</title>
        <authorList>
            <person name="Xia C."/>
        </authorList>
    </citation>
    <scope>NUCLEOTIDE SEQUENCE [LARGE SCALE GENOMIC DNA]</scope>
    <source>
        <strain evidence="2">93-210</strain>
    </source>
</reference>
<feature type="compositionally biased region" description="Acidic residues" evidence="1">
    <location>
        <begin position="332"/>
        <end position="341"/>
    </location>
</feature>
<feature type="compositionally biased region" description="Low complexity" evidence="1">
    <location>
        <begin position="1"/>
        <end position="15"/>
    </location>
</feature>
<dbReference type="Proteomes" id="UP000239156">
    <property type="component" value="Unassembled WGS sequence"/>
</dbReference>
<proteinExistence type="predicted"/>
<dbReference type="EMBL" id="PKSL01000111">
    <property type="protein sequence ID" value="POW04456.1"/>
    <property type="molecule type" value="Genomic_DNA"/>
</dbReference>
<accession>A0A2S4V4J3</accession>
<evidence type="ECO:0000313" key="2">
    <source>
        <dbReference type="EMBL" id="POW04456.1"/>
    </source>
</evidence>
<sequence>MASISSNILARSSSLTHTEQTARTTPGPDRYPIDATSPLMSDPFAGRLGGPCLDPIHLVELTTNFKLYIADRTRARKHIWRPHSPAEKFTILLPTGPGRHSFAEFRAMVASRCNDAVAGTKSFIVDSLESGSDEIKWTVTVRGTKDYKKATPINTEQLYDTWINLLHRHKSTEATLDLKMANPTAAVQRAHNASLLTRQNLARAATTACAQSSQNRNNDDVEVSDVEGEDFDEVNVHVNRIYAIHRFDATYDRDFPVYIDPGNTIRYIVLTAGNCQIWARALLQEQRGVSLHSPPRSLKFFLQSRTRLRSVLAGNNHHHRGPGPTRAVSPADDSDEEPVELGDDGASIRKYINFISVNSHAIRDMESIIEILDANGLTSYTLFKSSHLTNDALAALNINLGVVTALRTNVARYKKFLILNQPLNVPASNSNSGPSTSASIST</sequence>
<feature type="region of interest" description="Disordered" evidence="1">
    <location>
        <begin position="1"/>
        <end position="33"/>
    </location>
</feature>
<evidence type="ECO:0000256" key="1">
    <source>
        <dbReference type="SAM" id="MobiDB-lite"/>
    </source>
</evidence>